<name>A0A1C1YVI3_9HYPH</name>
<dbReference type="Gene3D" id="2.30.30.40">
    <property type="entry name" value="SH3 Domains"/>
    <property type="match status" value="1"/>
</dbReference>
<dbReference type="RefSeq" id="WP_066178839.1">
    <property type="nucleotide sequence ID" value="NZ_LQZT01000013.1"/>
</dbReference>
<reference evidence="2 3" key="1">
    <citation type="submission" date="2015-12" db="EMBL/GenBank/DDBJ databases">
        <authorList>
            <person name="Shamseldin A."/>
            <person name="Moawad H."/>
            <person name="Abd El-Rahim W.M."/>
            <person name="Sadowsky M.J."/>
        </authorList>
    </citation>
    <scope>NUCLEOTIDE SEQUENCE [LARGE SCALE GENOMIC DNA]</scope>
    <source>
        <strain evidence="2 3">JC234</strain>
    </source>
</reference>
<keyword evidence="3" id="KW-1185">Reference proteome</keyword>
<dbReference type="Proteomes" id="UP000094795">
    <property type="component" value="Unassembled WGS sequence"/>
</dbReference>
<gene>
    <name evidence="2" type="ORF">AWJ14_13415</name>
</gene>
<evidence type="ECO:0000313" key="3">
    <source>
        <dbReference type="Proteomes" id="UP000094795"/>
    </source>
</evidence>
<organism evidence="2 3">
    <name type="scientific">Hoeflea olei</name>
    <dbReference type="NCBI Taxonomy" id="1480615"/>
    <lineage>
        <taxon>Bacteria</taxon>
        <taxon>Pseudomonadati</taxon>
        <taxon>Pseudomonadota</taxon>
        <taxon>Alphaproteobacteria</taxon>
        <taxon>Hyphomicrobiales</taxon>
        <taxon>Rhizobiaceae</taxon>
        <taxon>Hoeflea</taxon>
    </lineage>
</organism>
<dbReference type="EMBL" id="LQZT01000013">
    <property type="protein sequence ID" value="OCW57542.1"/>
    <property type="molecule type" value="Genomic_DNA"/>
</dbReference>
<proteinExistence type="predicted"/>
<evidence type="ECO:0000313" key="2">
    <source>
        <dbReference type="EMBL" id="OCW57542.1"/>
    </source>
</evidence>
<feature type="chain" id="PRO_5008656481" description="Aspartyl-trna synthetase" evidence="1">
    <location>
        <begin position="26"/>
        <end position="187"/>
    </location>
</feature>
<comment type="caution">
    <text evidence="2">The sequence shown here is derived from an EMBL/GenBank/DDBJ whole genome shotgun (WGS) entry which is preliminary data.</text>
</comment>
<evidence type="ECO:0000256" key="1">
    <source>
        <dbReference type="SAM" id="SignalP"/>
    </source>
</evidence>
<sequence length="187" mass="20369">MRRLSLFPALLLACTGLALSPAADAGGSAGTRAHAQAATIGPSGLPLPRFVSLKAQRVNLRIGPGRDYAVAWLYTRSGVPMEVIQEYDNWRRVRDAEGTEGWVYQSLLSGERTAVTAPWMRGVDKQEFIDMHREARTNAAVVARLEPGVVIRVKACDGEWCDAQADGVNGWVAQDEIWGAYPGEAFK</sequence>
<dbReference type="OrthoDB" id="9810773at2"/>
<dbReference type="InterPro" id="IPR010466">
    <property type="entry name" value="DUF1058"/>
</dbReference>
<protein>
    <recommendedName>
        <fullName evidence="4">Aspartyl-trna synthetase</fullName>
    </recommendedName>
</protein>
<keyword evidence="1" id="KW-0732">Signal</keyword>
<dbReference type="STRING" id="1480615.AWJ14_13415"/>
<evidence type="ECO:0008006" key="4">
    <source>
        <dbReference type="Google" id="ProtNLM"/>
    </source>
</evidence>
<feature type="signal peptide" evidence="1">
    <location>
        <begin position="1"/>
        <end position="25"/>
    </location>
</feature>
<dbReference type="AlphaFoldDB" id="A0A1C1YVI3"/>
<accession>A0A1C1YVI3</accession>
<dbReference type="Pfam" id="PF06347">
    <property type="entry name" value="SH3_4"/>
    <property type="match status" value="2"/>
</dbReference>